<protein>
    <submittedName>
        <fullName evidence="1">Uncharacterized protein</fullName>
    </submittedName>
</protein>
<comment type="caution">
    <text evidence="1">The sequence shown here is derived from an EMBL/GenBank/DDBJ whole genome shotgun (WGS) entry which is preliminary data.</text>
</comment>
<sequence>MVSWQYCLISIFSGRSSMIAGSVLSRRRM</sequence>
<gene>
    <name evidence="1" type="ORF">ERS007739_04141</name>
</gene>
<evidence type="ECO:0000313" key="2">
    <source>
        <dbReference type="Proteomes" id="UP000039021"/>
    </source>
</evidence>
<proteinExistence type="predicted"/>
<dbReference type="Proteomes" id="UP000039021">
    <property type="component" value="Unassembled WGS sequence"/>
</dbReference>
<evidence type="ECO:0000313" key="1">
    <source>
        <dbReference type="EMBL" id="COZ79732.1"/>
    </source>
</evidence>
<name>A0A916P9A7_MYCTX</name>
<dbReference type="AlphaFoldDB" id="A0A916P9A7"/>
<dbReference type="EMBL" id="CSBK01002406">
    <property type="protein sequence ID" value="COZ79732.1"/>
    <property type="molecule type" value="Genomic_DNA"/>
</dbReference>
<accession>A0A916P9A7</accession>
<organism evidence="1 2">
    <name type="scientific">Mycobacterium tuberculosis</name>
    <dbReference type="NCBI Taxonomy" id="1773"/>
    <lineage>
        <taxon>Bacteria</taxon>
        <taxon>Bacillati</taxon>
        <taxon>Actinomycetota</taxon>
        <taxon>Actinomycetes</taxon>
        <taxon>Mycobacteriales</taxon>
        <taxon>Mycobacteriaceae</taxon>
        <taxon>Mycobacterium</taxon>
        <taxon>Mycobacterium tuberculosis complex</taxon>
    </lineage>
</organism>
<reference evidence="2" key="1">
    <citation type="submission" date="2015-03" db="EMBL/GenBank/DDBJ databases">
        <authorList>
            <consortium name="Pathogen Informatics"/>
        </authorList>
    </citation>
    <scope>NUCLEOTIDE SEQUENCE [LARGE SCALE GENOMIC DNA]</scope>
    <source>
        <strain evidence="2">N09902308</strain>
    </source>
</reference>